<organism evidence="2 3">
    <name type="scientific">Rhizobium leguminosarum bv. viciae</name>
    <dbReference type="NCBI Taxonomy" id="387"/>
    <lineage>
        <taxon>Bacteria</taxon>
        <taxon>Pseudomonadati</taxon>
        <taxon>Pseudomonadota</taxon>
        <taxon>Alphaproteobacteria</taxon>
        <taxon>Hyphomicrobiales</taxon>
        <taxon>Rhizobiaceae</taxon>
        <taxon>Rhizobium/Agrobacterium group</taxon>
        <taxon>Rhizobium</taxon>
    </lineage>
</organism>
<dbReference type="RefSeq" id="WP_018485076.1">
    <property type="nucleotide sequence ID" value="NZ_SJLU01000032.1"/>
</dbReference>
<comment type="caution">
    <text evidence="2">The sequence shown here is derived from an EMBL/GenBank/DDBJ whole genome shotgun (WGS) entry which is preliminary data.</text>
</comment>
<evidence type="ECO:0000313" key="3">
    <source>
        <dbReference type="Proteomes" id="UP000291866"/>
    </source>
</evidence>
<dbReference type="EMBL" id="SJLU01000032">
    <property type="protein sequence ID" value="TBX85230.1"/>
    <property type="molecule type" value="Genomic_DNA"/>
</dbReference>
<dbReference type="AlphaFoldDB" id="A0A8G2MPI1"/>
<feature type="transmembrane region" description="Helical" evidence="1">
    <location>
        <begin position="23"/>
        <end position="47"/>
    </location>
</feature>
<gene>
    <name evidence="2" type="ORF">E0H31_34975</name>
</gene>
<evidence type="ECO:0000313" key="2">
    <source>
        <dbReference type="EMBL" id="TBX85230.1"/>
    </source>
</evidence>
<sequence>MDESDDPGSTASRTSRLTQITDWIKSVATIFSLLAVPIIVAVLGASVQRAVNSAETRVKTLELAVSIVKERPDLGQPGLRTWAIDVIEKYSDVPLSALAKEEMKSKAILSIQPIQRNISEWTQGEMRRGEPSKYYNHQLILTDIKGNDAIFSIDGTLITVTANDTVKMTSDCVLQLFGFTLDPSTKQENAIVSVACEKHIQTP</sequence>
<keyword evidence="1" id="KW-0472">Membrane</keyword>
<proteinExistence type="predicted"/>
<name>A0A8G2MPI1_RHILV</name>
<reference evidence="2 3" key="1">
    <citation type="submission" date="2019-02" db="EMBL/GenBank/DDBJ databases">
        <title>The competitiveness to form nodules shapes the capacities of Rhizobium leguminosarum sv viciae communities to promote symbiosis with specific hosts.</title>
        <authorList>
            <person name="Boivin S."/>
            <person name="Lepetit M."/>
        </authorList>
    </citation>
    <scope>NUCLEOTIDE SEQUENCE [LARGE SCALE GENOMIC DNA]</scope>
    <source>
        <strain evidence="2 3">SPF4F3</strain>
    </source>
</reference>
<dbReference type="Proteomes" id="UP000291866">
    <property type="component" value="Unassembled WGS sequence"/>
</dbReference>
<keyword evidence="1" id="KW-1133">Transmembrane helix</keyword>
<protein>
    <recommendedName>
        <fullName evidence="4">Transmembrane protein</fullName>
    </recommendedName>
</protein>
<accession>A0A8G2MPI1</accession>
<evidence type="ECO:0000256" key="1">
    <source>
        <dbReference type="SAM" id="Phobius"/>
    </source>
</evidence>
<keyword evidence="1" id="KW-0812">Transmembrane</keyword>
<evidence type="ECO:0008006" key="4">
    <source>
        <dbReference type="Google" id="ProtNLM"/>
    </source>
</evidence>